<dbReference type="PROSITE" id="PS51635">
    <property type="entry name" value="PNPLA"/>
    <property type="match status" value="1"/>
</dbReference>
<name>A0A4R5VQM2_9BURK</name>
<evidence type="ECO:0000313" key="5">
    <source>
        <dbReference type="Proteomes" id="UP000294829"/>
    </source>
</evidence>
<dbReference type="GO" id="GO:0016042">
    <property type="term" value="P:lipid catabolic process"/>
    <property type="evidence" value="ECO:0007669"/>
    <property type="project" value="UniProtKB-UniRule"/>
</dbReference>
<comment type="caution">
    <text evidence="2">Lacks conserved residue(s) required for the propagation of feature annotation.</text>
</comment>
<dbReference type="InterPro" id="IPR002641">
    <property type="entry name" value="PNPLA_dom"/>
</dbReference>
<organism evidence="4 5">
    <name type="scientific">Sapientia aquatica</name>
    <dbReference type="NCBI Taxonomy" id="1549640"/>
    <lineage>
        <taxon>Bacteria</taxon>
        <taxon>Pseudomonadati</taxon>
        <taxon>Pseudomonadota</taxon>
        <taxon>Betaproteobacteria</taxon>
        <taxon>Burkholderiales</taxon>
        <taxon>Oxalobacteraceae</taxon>
        <taxon>Sapientia</taxon>
    </lineage>
</organism>
<keyword evidence="2" id="KW-0442">Lipid degradation</keyword>
<keyword evidence="5" id="KW-1185">Reference proteome</keyword>
<evidence type="ECO:0000259" key="3">
    <source>
        <dbReference type="PROSITE" id="PS51635"/>
    </source>
</evidence>
<dbReference type="EMBL" id="SMYL01000015">
    <property type="protein sequence ID" value="TDK60649.1"/>
    <property type="molecule type" value="Genomic_DNA"/>
</dbReference>
<dbReference type="RefSeq" id="WP_133331057.1">
    <property type="nucleotide sequence ID" value="NZ_SMYL01000015.1"/>
</dbReference>
<reference evidence="4 5" key="1">
    <citation type="submission" date="2019-03" db="EMBL/GenBank/DDBJ databases">
        <title>Sapientia aquatica gen. nov., sp. nov., isolated from a crater lake.</title>
        <authorList>
            <person name="Felfoldi T."/>
            <person name="Szabo A."/>
            <person name="Toth E."/>
            <person name="Schumann P."/>
            <person name="Keki Z."/>
            <person name="Marialigeti K."/>
            <person name="Mathe I."/>
        </authorList>
    </citation>
    <scope>NUCLEOTIDE SEQUENCE [LARGE SCALE GENOMIC DNA]</scope>
    <source>
        <strain evidence="4 5">SA-152</strain>
    </source>
</reference>
<dbReference type="Proteomes" id="UP000294829">
    <property type="component" value="Unassembled WGS sequence"/>
</dbReference>
<feature type="active site" description="Nucleophile" evidence="2">
    <location>
        <position position="51"/>
    </location>
</feature>
<feature type="short sequence motif" description="GXSXG" evidence="2">
    <location>
        <begin position="49"/>
        <end position="53"/>
    </location>
</feature>
<proteinExistence type="predicted"/>
<evidence type="ECO:0000313" key="4">
    <source>
        <dbReference type="EMBL" id="TDK60649.1"/>
    </source>
</evidence>
<gene>
    <name evidence="4" type="ORF">E2I14_17845</name>
</gene>
<feature type="domain" description="PNPLA" evidence="3">
    <location>
        <begin position="17"/>
        <end position="223"/>
    </location>
</feature>
<keyword evidence="2" id="KW-0378">Hydrolase</keyword>
<dbReference type="AlphaFoldDB" id="A0A4R5VQM2"/>
<feature type="short sequence motif" description="DGA/G" evidence="2">
    <location>
        <begin position="210"/>
        <end position="212"/>
    </location>
</feature>
<dbReference type="InterPro" id="IPR016035">
    <property type="entry name" value="Acyl_Trfase/lysoPLipase"/>
</dbReference>
<evidence type="ECO:0000256" key="2">
    <source>
        <dbReference type="PROSITE-ProRule" id="PRU01161"/>
    </source>
</evidence>
<keyword evidence="1 2" id="KW-0443">Lipid metabolism</keyword>
<dbReference type="GO" id="GO:0016787">
    <property type="term" value="F:hydrolase activity"/>
    <property type="evidence" value="ECO:0007669"/>
    <property type="project" value="UniProtKB-UniRule"/>
</dbReference>
<dbReference type="OrthoDB" id="5508529at2"/>
<dbReference type="Gene3D" id="3.40.1090.10">
    <property type="entry name" value="Cytosolic phospholipase A2 catalytic domain"/>
    <property type="match status" value="1"/>
</dbReference>
<protein>
    <submittedName>
        <fullName evidence="4">Patatin-like phospholipase family protein</fullName>
    </submittedName>
</protein>
<accession>A0A4R5VQM2</accession>
<dbReference type="SUPFAM" id="SSF52151">
    <property type="entry name" value="FabD/lysophospholipase-like"/>
    <property type="match status" value="1"/>
</dbReference>
<evidence type="ECO:0000256" key="1">
    <source>
        <dbReference type="ARBA" id="ARBA00023098"/>
    </source>
</evidence>
<sequence length="287" mass="32248">MQALINSNFLARDYTTIVFAGGGNRCWWQAGMIELLSQHACWRANRLIGVSAGAGIATAFATGRISDALSAASERFNATPRNIEWRDFFRGKRPFVLPRIYPDWIGSFLQQQDFANLKQKSFNVDVVITRPIPFVPLTLSTFIALALYSTEKFWLKNFHARLPHHLGFRAEYLDLTASKDLNTARDLLLASAAAVPITPIYRVNNRPALDGGFYDNIPLPLDRAEDAQTLILLTRHRADLPSIFEYQKRVYLQPTAPVAATNMDCTSGENVIKTYEQGKSEAQRLLP</sequence>
<dbReference type="Pfam" id="PF01734">
    <property type="entry name" value="Patatin"/>
    <property type="match status" value="1"/>
</dbReference>
<feature type="active site" description="Proton acceptor" evidence="2">
    <location>
        <position position="210"/>
    </location>
</feature>
<comment type="caution">
    <text evidence="4">The sequence shown here is derived from an EMBL/GenBank/DDBJ whole genome shotgun (WGS) entry which is preliminary data.</text>
</comment>